<dbReference type="EMBL" id="LJIJ01000282">
    <property type="protein sequence ID" value="ODM99430.1"/>
    <property type="molecule type" value="Genomic_DNA"/>
</dbReference>
<feature type="compositionally biased region" description="Polar residues" evidence="5">
    <location>
        <begin position="122"/>
        <end position="142"/>
    </location>
</feature>
<evidence type="ECO:0000256" key="1">
    <source>
        <dbReference type="ARBA" id="ARBA00022694"/>
    </source>
</evidence>
<evidence type="ECO:0000256" key="3">
    <source>
        <dbReference type="ARBA" id="ARBA00022833"/>
    </source>
</evidence>
<dbReference type="InterPro" id="IPR007175">
    <property type="entry name" value="Rpr2/Snm1/Rpp21"/>
</dbReference>
<evidence type="ECO:0000313" key="7">
    <source>
        <dbReference type="Proteomes" id="UP000094527"/>
    </source>
</evidence>
<comment type="similarity">
    <text evidence="4">Belongs to the eukaryotic/archaeal RNase P protein component 4 family.</text>
</comment>
<dbReference type="STRING" id="48709.A0A1D2N2G7"/>
<feature type="compositionally biased region" description="Polar residues" evidence="5">
    <location>
        <begin position="162"/>
        <end position="174"/>
    </location>
</feature>
<dbReference type="Gene3D" id="6.20.50.20">
    <property type="match status" value="1"/>
</dbReference>
<dbReference type="OrthoDB" id="128536at2759"/>
<gene>
    <name evidence="6" type="ORF">Ocin01_07263</name>
</gene>
<keyword evidence="3" id="KW-0862">Zinc</keyword>
<evidence type="ECO:0000256" key="5">
    <source>
        <dbReference type="SAM" id="MobiDB-lite"/>
    </source>
</evidence>
<dbReference type="PANTHER" id="PTHR14742">
    <property type="entry name" value="RIBONUCLEASE P SUBUNIT P21"/>
    <property type="match status" value="1"/>
</dbReference>
<evidence type="ECO:0000256" key="4">
    <source>
        <dbReference type="ARBA" id="ARBA00038402"/>
    </source>
</evidence>
<feature type="compositionally biased region" description="Basic and acidic residues" evidence="5">
    <location>
        <begin position="144"/>
        <end position="156"/>
    </location>
</feature>
<evidence type="ECO:0000256" key="2">
    <source>
        <dbReference type="ARBA" id="ARBA00022723"/>
    </source>
</evidence>
<dbReference type="AlphaFoldDB" id="A0A1D2N2G7"/>
<proteinExistence type="inferred from homology"/>
<evidence type="ECO:0000313" key="6">
    <source>
        <dbReference type="EMBL" id="ODM99430.1"/>
    </source>
</evidence>
<keyword evidence="7" id="KW-1185">Reference proteome</keyword>
<dbReference type="GO" id="GO:0005655">
    <property type="term" value="C:nucleolar ribonuclease P complex"/>
    <property type="evidence" value="ECO:0007669"/>
    <property type="project" value="TreeGrafter"/>
</dbReference>
<protein>
    <submittedName>
        <fullName evidence="6">Ribonuclease P protein component 4</fullName>
    </submittedName>
</protein>
<dbReference type="Proteomes" id="UP000094527">
    <property type="component" value="Unassembled WGS sequence"/>
</dbReference>
<accession>A0A1D2N2G7</accession>
<reference evidence="6 7" key="1">
    <citation type="journal article" date="2016" name="Genome Biol. Evol.">
        <title>Gene Family Evolution Reflects Adaptation to Soil Environmental Stressors in the Genome of the Collembolan Orchesella cincta.</title>
        <authorList>
            <person name="Faddeeva-Vakhrusheva A."/>
            <person name="Derks M.F."/>
            <person name="Anvar S.Y."/>
            <person name="Agamennone V."/>
            <person name="Suring W."/>
            <person name="Smit S."/>
            <person name="van Straalen N.M."/>
            <person name="Roelofs D."/>
        </authorList>
    </citation>
    <scope>NUCLEOTIDE SEQUENCE [LARGE SCALE GENOMIC DNA]</scope>
    <source>
        <tissue evidence="6">Mixed pool</tissue>
    </source>
</reference>
<keyword evidence="2" id="KW-0479">Metal-binding</keyword>
<keyword evidence="1" id="KW-0819">tRNA processing</keyword>
<sequence>MGKVRGRGDEHACRVNYLFQASKMVAKVSPALGQYYGGVITVITDKTAANKDFTMKRSLCKKCHVVLTIGVNATYRLRKNKRKKRTPNIVITCTLCGEQKRLPTNRGYQLKAEAQGKVSDGRQPTFNPSPQNANSPAATSTEVKVAHGSKDEKSSQEDIENMDNSKVGSGSNDASTKEPSECLPLPEPMEEDSKR</sequence>
<comment type="caution">
    <text evidence="6">The sequence shown here is derived from an EMBL/GenBank/DDBJ whole genome shotgun (WGS) entry which is preliminary data.</text>
</comment>
<name>A0A1D2N2G7_ORCCI</name>
<dbReference type="PANTHER" id="PTHR14742:SF0">
    <property type="entry name" value="RIBONUCLEASE P PROTEIN SUBUNIT P21"/>
    <property type="match status" value="1"/>
</dbReference>
<feature type="region of interest" description="Disordered" evidence="5">
    <location>
        <begin position="113"/>
        <end position="195"/>
    </location>
</feature>
<dbReference type="Pfam" id="PF04032">
    <property type="entry name" value="Rpr2"/>
    <property type="match status" value="1"/>
</dbReference>
<dbReference type="GO" id="GO:0046872">
    <property type="term" value="F:metal ion binding"/>
    <property type="evidence" value="ECO:0007669"/>
    <property type="project" value="UniProtKB-KW"/>
</dbReference>
<dbReference type="GO" id="GO:0008033">
    <property type="term" value="P:tRNA processing"/>
    <property type="evidence" value="ECO:0007669"/>
    <property type="project" value="UniProtKB-KW"/>
</dbReference>
<organism evidence="6 7">
    <name type="scientific">Orchesella cincta</name>
    <name type="common">Springtail</name>
    <name type="synonym">Podura cincta</name>
    <dbReference type="NCBI Taxonomy" id="48709"/>
    <lineage>
        <taxon>Eukaryota</taxon>
        <taxon>Metazoa</taxon>
        <taxon>Ecdysozoa</taxon>
        <taxon>Arthropoda</taxon>
        <taxon>Hexapoda</taxon>
        <taxon>Collembola</taxon>
        <taxon>Entomobryomorpha</taxon>
        <taxon>Entomobryoidea</taxon>
        <taxon>Orchesellidae</taxon>
        <taxon>Orchesellinae</taxon>
        <taxon>Orchesella</taxon>
    </lineage>
</organism>